<dbReference type="HAMAP" id="MF_00787">
    <property type="entry name" value="CbiD"/>
    <property type="match status" value="1"/>
</dbReference>
<reference evidence="5" key="1">
    <citation type="submission" date="2016-10" db="EMBL/GenBank/DDBJ databases">
        <authorList>
            <person name="de Groot N.N."/>
        </authorList>
    </citation>
    <scope>NUCLEOTIDE SEQUENCE</scope>
</reference>
<dbReference type="Gene3D" id="3.30.2110.10">
    <property type="entry name" value="CbiD-like"/>
    <property type="match status" value="1"/>
</dbReference>
<evidence type="ECO:0000256" key="2">
    <source>
        <dbReference type="ARBA" id="ARBA00022603"/>
    </source>
</evidence>
<accession>A0A1W1CYX3</accession>
<protein>
    <submittedName>
        <fullName evidence="5">Cobalt-precorrin-6 synthase, anaerobic</fullName>
    </submittedName>
</protein>
<dbReference type="PANTHER" id="PTHR35863:SF1">
    <property type="entry name" value="COBALT-PRECORRIN-5B C(1)-METHYLTRANSFERASE"/>
    <property type="match status" value="1"/>
</dbReference>
<dbReference type="Pfam" id="PF01888">
    <property type="entry name" value="CbiD"/>
    <property type="match status" value="1"/>
</dbReference>
<dbReference type="NCBIfam" id="TIGR00312">
    <property type="entry name" value="cbiD"/>
    <property type="match status" value="1"/>
</dbReference>
<proteinExistence type="inferred from homology"/>
<organism evidence="5">
    <name type="scientific">hydrothermal vent metagenome</name>
    <dbReference type="NCBI Taxonomy" id="652676"/>
    <lineage>
        <taxon>unclassified sequences</taxon>
        <taxon>metagenomes</taxon>
        <taxon>ecological metagenomes</taxon>
    </lineage>
</organism>
<dbReference type="GO" id="GO:0032259">
    <property type="term" value="P:methylation"/>
    <property type="evidence" value="ECO:0007669"/>
    <property type="project" value="UniProtKB-KW"/>
</dbReference>
<evidence type="ECO:0000256" key="4">
    <source>
        <dbReference type="ARBA" id="ARBA00022691"/>
    </source>
</evidence>
<dbReference type="SUPFAM" id="SSF111342">
    <property type="entry name" value="CbiD-like"/>
    <property type="match status" value="1"/>
</dbReference>
<keyword evidence="4" id="KW-0949">S-adenosyl-L-methionine</keyword>
<evidence type="ECO:0000256" key="1">
    <source>
        <dbReference type="ARBA" id="ARBA00022573"/>
    </source>
</evidence>
<evidence type="ECO:0000256" key="3">
    <source>
        <dbReference type="ARBA" id="ARBA00022679"/>
    </source>
</evidence>
<dbReference type="GO" id="GO:0008168">
    <property type="term" value="F:methyltransferase activity"/>
    <property type="evidence" value="ECO:0007669"/>
    <property type="project" value="UniProtKB-KW"/>
</dbReference>
<evidence type="ECO:0000313" key="5">
    <source>
        <dbReference type="EMBL" id="SFV71014.1"/>
    </source>
</evidence>
<dbReference type="InterPro" id="IPR002748">
    <property type="entry name" value="CbiD"/>
</dbReference>
<keyword evidence="2" id="KW-0489">Methyltransferase</keyword>
<keyword evidence="3" id="KW-0808">Transferase</keyword>
<name>A0A1W1CYX3_9ZZZZ</name>
<dbReference type="PANTHER" id="PTHR35863">
    <property type="entry name" value="COBALT-PRECORRIN-5B C(1)-METHYLTRANSFERASE"/>
    <property type="match status" value="1"/>
</dbReference>
<sequence length="367" mass="40940">MSNKELRSGYTTGTHATAVFVASLYDYFEAKIVHDLFVQLPQNRGANIEVVREGVCHFSTIKGDNDDMDVTKGCKISCQLLEHPPTDIKEQTPSLLEINGTKVFIYAGEGVGVVTKKGLKIAPPHPAINPTPLEMMRENSKEIIKTSQGTLYALFCVANGEEIAKETANAKVGVLGGISILGTRGIVKPVSASAYIDSIEAEINVALAQSQEYIVFTLGNSAYDYAKKHYNETSIIEIGNFVYDALVRLQKHRVKRVIFITSVAKMCKVAQGFKNTHNRYGSIDFTLVKEWLQSELGYALGEEEFVTLKGVLQTLPEEYKDSFVKLLGVKSAYQFKKWFDEIELDIKEIVMTTLPNEISIIEKYHFF</sequence>
<dbReference type="AlphaFoldDB" id="A0A1W1CYX3"/>
<keyword evidence="1" id="KW-0169">Cobalamin biosynthesis</keyword>
<gene>
    <name evidence="5" type="ORF">MNB_SM-5-183</name>
</gene>
<dbReference type="InterPro" id="IPR036074">
    <property type="entry name" value="CbiD_sf"/>
</dbReference>
<dbReference type="GO" id="GO:0009236">
    <property type="term" value="P:cobalamin biosynthetic process"/>
    <property type="evidence" value="ECO:0007669"/>
    <property type="project" value="UniProtKB-KW"/>
</dbReference>
<dbReference type="EMBL" id="FPHH01000169">
    <property type="protein sequence ID" value="SFV71014.1"/>
    <property type="molecule type" value="Genomic_DNA"/>
</dbReference>